<dbReference type="GeneID" id="100378367"/>
<name>A0ABM0GNT7_SACKO</name>
<proteinExistence type="predicted"/>
<evidence type="ECO:0000313" key="1">
    <source>
        <dbReference type="Proteomes" id="UP000694865"/>
    </source>
</evidence>
<dbReference type="InterPro" id="IPR033214">
    <property type="entry name" value="AKIP1"/>
</dbReference>
<protein>
    <submittedName>
        <fullName evidence="2">A-kinase-interacting protein 1-like</fullName>
    </submittedName>
</protein>
<sequence length="156" mass="17713">MPCCSDDTWMACTLCRAGRRGLDTLNRVKERQITWPEPKPQQDYMIQDPAVYTTIDDAFSNIIQFMSSTSRQCKRYYQSSSSGSKSTRDKGHCCRFHTPQYSEVQKKNPLQTTEDVHVVVAPGTYAVTAGGWGTPRQQTHVVHVDRGQSVNLNFMM</sequence>
<gene>
    <name evidence="2" type="primary">LOC100378367</name>
</gene>
<dbReference type="PANTHER" id="PTHR14330">
    <property type="entry name" value="A-KINASE-INTERACTING PROTEIN 1"/>
    <property type="match status" value="1"/>
</dbReference>
<evidence type="ECO:0000313" key="2">
    <source>
        <dbReference type="RefSeq" id="XP_002734056.1"/>
    </source>
</evidence>
<organism evidence="1 2">
    <name type="scientific">Saccoglossus kowalevskii</name>
    <name type="common">Acorn worm</name>
    <dbReference type="NCBI Taxonomy" id="10224"/>
    <lineage>
        <taxon>Eukaryota</taxon>
        <taxon>Metazoa</taxon>
        <taxon>Hemichordata</taxon>
        <taxon>Enteropneusta</taxon>
        <taxon>Harrimaniidae</taxon>
        <taxon>Saccoglossus</taxon>
    </lineage>
</organism>
<dbReference type="PANTHER" id="PTHR14330:SF2">
    <property type="entry name" value="A-KINASE-INTERACTING PROTEIN 1"/>
    <property type="match status" value="1"/>
</dbReference>
<keyword evidence="1" id="KW-1185">Reference proteome</keyword>
<dbReference type="RefSeq" id="XP_002734056.1">
    <property type="nucleotide sequence ID" value="XM_002734010.2"/>
</dbReference>
<reference evidence="2" key="1">
    <citation type="submission" date="2025-08" db="UniProtKB">
        <authorList>
            <consortium name="RefSeq"/>
        </authorList>
    </citation>
    <scope>IDENTIFICATION</scope>
    <source>
        <tissue evidence="2">Testes</tissue>
    </source>
</reference>
<dbReference type="Proteomes" id="UP000694865">
    <property type="component" value="Unplaced"/>
</dbReference>
<accession>A0ABM0GNT7</accession>